<reference evidence="3 6" key="2">
    <citation type="submission" date="2016-10" db="EMBL/GenBank/DDBJ databases">
        <title>Hydorgenophaga sp. LPB0072 isolated from gastropod.</title>
        <authorList>
            <person name="Kim E."/>
            <person name="Yi H."/>
        </authorList>
    </citation>
    <scope>NUCLEOTIDE SEQUENCE [LARGE SCALE GENOMIC DNA]</scope>
    <source>
        <strain evidence="3 6">LPB0072</strain>
    </source>
</reference>
<dbReference type="SUPFAM" id="SSF52540">
    <property type="entry name" value="P-loop containing nucleoside triphosphate hydrolases"/>
    <property type="match status" value="1"/>
</dbReference>
<dbReference type="GO" id="GO:0043828">
    <property type="term" value="F:tRNA 2-selenouridine synthase activity"/>
    <property type="evidence" value="ECO:0007669"/>
    <property type="project" value="InterPro"/>
</dbReference>
<dbReference type="PANTHER" id="PTHR30401:SF0">
    <property type="entry name" value="TRNA 2-SELENOURIDINE SYNTHASE"/>
    <property type="match status" value="1"/>
</dbReference>
<dbReference type="OrthoDB" id="9808735at2"/>
<dbReference type="SUPFAM" id="SSF52821">
    <property type="entry name" value="Rhodanese/Cell cycle control phosphatase"/>
    <property type="match status" value="1"/>
</dbReference>
<gene>
    <name evidence="3" type="ORF">LPB072_10850</name>
    <name evidence="4" type="ORF">LPB72_06530</name>
</gene>
<dbReference type="InterPro" id="IPR027417">
    <property type="entry name" value="P-loop_NTPase"/>
</dbReference>
<dbReference type="EMBL" id="LVWD01000007">
    <property type="protein sequence ID" value="OAD42577.1"/>
    <property type="molecule type" value="Genomic_DNA"/>
</dbReference>
<dbReference type="KEGG" id="hyl:LPB072_10850"/>
<dbReference type="Gene3D" id="3.40.250.10">
    <property type="entry name" value="Rhodanese-like domain"/>
    <property type="match status" value="1"/>
</dbReference>
<proteinExistence type="predicted"/>
<dbReference type="InterPro" id="IPR017582">
    <property type="entry name" value="SelU"/>
</dbReference>
<dbReference type="PANTHER" id="PTHR30401">
    <property type="entry name" value="TRNA 2-SELENOURIDINE SYNTHASE"/>
    <property type="match status" value="1"/>
</dbReference>
<accession>A0A167IDE8</accession>
<dbReference type="PROSITE" id="PS50206">
    <property type="entry name" value="RHODANESE_3"/>
    <property type="match status" value="1"/>
</dbReference>
<evidence type="ECO:0000313" key="3">
    <source>
        <dbReference type="EMBL" id="AOW13275.1"/>
    </source>
</evidence>
<name>A0A167IDE8_9BURK</name>
<reference evidence="4 5" key="1">
    <citation type="submission" date="2016-02" db="EMBL/GenBank/DDBJ databases">
        <title>Draft genome sequence of Hydrogenophaga sp. LPB0072.</title>
        <authorList>
            <person name="Shin S.-K."/>
            <person name="Yi H."/>
        </authorList>
    </citation>
    <scope>NUCLEOTIDE SEQUENCE [LARGE SCALE GENOMIC DNA]</scope>
    <source>
        <strain evidence="4 5">LPB0072</strain>
    </source>
</reference>
<organism evidence="3 6">
    <name type="scientific">Hydrogenophaga crassostreae</name>
    <dbReference type="NCBI Taxonomy" id="1763535"/>
    <lineage>
        <taxon>Bacteria</taxon>
        <taxon>Pseudomonadati</taxon>
        <taxon>Pseudomonadota</taxon>
        <taxon>Betaproteobacteria</taxon>
        <taxon>Burkholderiales</taxon>
        <taxon>Comamonadaceae</taxon>
        <taxon>Hydrogenophaga</taxon>
    </lineage>
</organism>
<dbReference type="STRING" id="1763535.LPB072_10850"/>
<evidence type="ECO:0000256" key="1">
    <source>
        <dbReference type="ARBA" id="ARBA00023266"/>
    </source>
</evidence>
<dbReference type="AlphaFoldDB" id="A0A167IDE8"/>
<dbReference type="InterPro" id="IPR058840">
    <property type="entry name" value="AAA_SelU"/>
</dbReference>
<dbReference type="Proteomes" id="UP000185680">
    <property type="component" value="Chromosome"/>
</dbReference>
<dbReference type="EMBL" id="CP017476">
    <property type="protein sequence ID" value="AOW13275.1"/>
    <property type="molecule type" value="Genomic_DNA"/>
</dbReference>
<dbReference type="InterPro" id="IPR036873">
    <property type="entry name" value="Rhodanese-like_dom_sf"/>
</dbReference>
<keyword evidence="1" id="KW-0711">Selenium</keyword>
<keyword evidence="5" id="KW-1185">Reference proteome</keyword>
<dbReference type="NCBIfam" id="TIGR03167">
    <property type="entry name" value="tRNA_sel_U_synt"/>
    <property type="match status" value="1"/>
</dbReference>
<evidence type="ECO:0000313" key="6">
    <source>
        <dbReference type="Proteomes" id="UP000185680"/>
    </source>
</evidence>
<dbReference type="InterPro" id="IPR001763">
    <property type="entry name" value="Rhodanese-like_dom"/>
</dbReference>
<evidence type="ECO:0000313" key="5">
    <source>
        <dbReference type="Proteomes" id="UP000185657"/>
    </source>
</evidence>
<dbReference type="SMART" id="SM00450">
    <property type="entry name" value="RHOD"/>
    <property type="match status" value="1"/>
</dbReference>
<evidence type="ECO:0000259" key="2">
    <source>
        <dbReference type="PROSITE" id="PS50206"/>
    </source>
</evidence>
<dbReference type="GO" id="GO:0002098">
    <property type="term" value="P:tRNA wobble uridine modification"/>
    <property type="evidence" value="ECO:0007669"/>
    <property type="project" value="InterPro"/>
</dbReference>
<dbReference type="RefSeq" id="WP_066087657.1">
    <property type="nucleotide sequence ID" value="NZ_CP017476.1"/>
</dbReference>
<dbReference type="Pfam" id="PF00581">
    <property type="entry name" value="Rhodanese"/>
    <property type="match status" value="1"/>
</dbReference>
<sequence length="352" mass="38676">MPVHILPATEALRQLDQFDTLIDARTEDEHALDHVPGALNWPTLDNAQRITIGTMYKQVNAFEAKKRGAAIAARNIAAHIEAEVLDKPRGWKPLVYCWRGGNRSGSLATILSAIGFHVTLIEGGYKAWRAALVDDIAAVAPTRSYRVVCGPTGSGKTRLLKALADEGAQVLDLEALANHRSSVLGHIPGLPQPSQKRFDSLIWDALRKFDPARPVFVESESKKVGNVRVPDALINAMRESPCIDLHLPNEERVALLLEDYDFFVTDPAHFCDRLQALVELRGKHVVDAWVEKVAAGKTPEVVLELLTQHYDPMYSASIKRNFSQYGQATAAVLDSRSAADLKSLAVELASKP</sequence>
<dbReference type="NCBIfam" id="NF008752">
    <property type="entry name" value="PRK11784.1-4"/>
    <property type="match status" value="1"/>
</dbReference>
<dbReference type="NCBIfam" id="NF008750">
    <property type="entry name" value="PRK11784.1-2"/>
    <property type="match status" value="1"/>
</dbReference>
<evidence type="ECO:0000313" key="4">
    <source>
        <dbReference type="EMBL" id="OAD42577.1"/>
    </source>
</evidence>
<dbReference type="Proteomes" id="UP000185657">
    <property type="component" value="Unassembled WGS sequence"/>
</dbReference>
<protein>
    <submittedName>
        <fullName evidence="3">tRNA 2-selenouridine(34) synthase MnmH</fullName>
    </submittedName>
</protein>
<feature type="domain" description="Rhodanese" evidence="2">
    <location>
        <begin position="20"/>
        <end position="134"/>
    </location>
</feature>
<dbReference type="Pfam" id="PF26341">
    <property type="entry name" value="AAA_SelU"/>
    <property type="match status" value="1"/>
</dbReference>